<dbReference type="EMBL" id="BMAT01003598">
    <property type="protein sequence ID" value="GFR58349.1"/>
    <property type="molecule type" value="Genomic_DNA"/>
</dbReference>
<accession>A0AAV4EC67</accession>
<sequence>MPGRCGDDVGTINSTRTACGGCIVYFYSGCSVAVVAAATADDDDDGDDGDEDDDDLMVDVDKRLLVQSPTLTVVSTSFALLPVSGGLFPGQFTTTSTRA</sequence>
<dbReference type="AlphaFoldDB" id="A0AAV4EC67"/>
<dbReference type="Proteomes" id="UP000762676">
    <property type="component" value="Unassembled WGS sequence"/>
</dbReference>
<evidence type="ECO:0000313" key="2">
    <source>
        <dbReference type="Proteomes" id="UP000762676"/>
    </source>
</evidence>
<reference evidence="1 2" key="1">
    <citation type="journal article" date="2021" name="Elife">
        <title>Chloroplast acquisition without the gene transfer in kleptoplastic sea slugs, Plakobranchus ocellatus.</title>
        <authorList>
            <person name="Maeda T."/>
            <person name="Takahashi S."/>
            <person name="Yoshida T."/>
            <person name="Shimamura S."/>
            <person name="Takaki Y."/>
            <person name="Nagai Y."/>
            <person name="Toyoda A."/>
            <person name="Suzuki Y."/>
            <person name="Arimoto A."/>
            <person name="Ishii H."/>
            <person name="Satoh N."/>
            <person name="Nishiyama T."/>
            <person name="Hasebe M."/>
            <person name="Maruyama T."/>
            <person name="Minagawa J."/>
            <person name="Obokata J."/>
            <person name="Shigenobu S."/>
        </authorList>
    </citation>
    <scope>NUCLEOTIDE SEQUENCE [LARGE SCALE GENOMIC DNA]</scope>
</reference>
<evidence type="ECO:0000313" key="1">
    <source>
        <dbReference type="EMBL" id="GFR58349.1"/>
    </source>
</evidence>
<proteinExistence type="predicted"/>
<name>A0AAV4EC67_9GAST</name>
<protein>
    <submittedName>
        <fullName evidence="1">Uncharacterized protein</fullName>
    </submittedName>
</protein>
<gene>
    <name evidence="1" type="ORF">ElyMa_001766700</name>
</gene>
<organism evidence="1 2">
    <name type="scientific">Elysia marginata</name>
    <dbReference type="NCBI Taxonomy" id="1093978"/>
    <lineage>
        <taxon>Eukaryota</taxon>
        <taxon>Metazoa</taxon>
        <taxon>Spiralia</taxon>
        <taxon>Lophotrochozoa</taxon>
        <taxon>Mollusca</taxon>
        <taxon>Gastropoda</taxon>
        <taxon>Heterobranchia</taxon>
        <taxon>Euthyneura</taxon>
        <taxon>Panpulmonata</taxon>
        <taxon>Sacoglossa</taxon>
        <taxon>Placobranchoidea</taxon>
        <taxon>Plakobranchidae</taxon>
        <taxon>Elysia</taxon>
    </lineage>
</organism>
<keyword evidence="2" id="KW-1185">Reference proteome</keyword>
<comment type="caution">
    <text evidence="1">The sequence shown here is derived from an EMBL/GenBank/DDBJ whole genome shotgun (WGS) entry which is preliminary data.</text>
</comment>